<dbReference type="SUPFAM" id="SSF47676">
    <property type="entry name" value="Conserved domain common to transcription factors TFIIS, elongin A, CRSP70"/>
    <property type="match status" value="1"/>
</dbReference>
<dbReference type="Pfam" id="PF08711">
    <property type="entry name" value="Med26"/>
    <property type="match status" value="1"/>
</dbReference>
<dbReference type="OrthoDB" id="288203at2759"/>
<dbReference type="AlphaFoldDB" id="A0A1Q9CKP7"/>
<organism evidence="3 4">
    <name type="scientific">Symbiodinium microadriaticum</name>
    <name type="common">Dinoflagellate</name>
    <name type="synonym">Zooxanthella microadriatica</name>
    <dbReference type="NCBI Taxonomy" id="2951"/>
    <lineage>
        <taxon>Eukaryota</taxon>
        <taxon>Sar</taxon>
        <taxon>Alveolata</taxon>
        <taxon>Dinophyceae</taxon>
        <taxon>Suessiales</taxon>
        <taxon>Symbiodiniaceae</taxon>
        <taxon>Symbiodinium</taxon>
    </lineage>
</organism>
<accession>A0A1Q9CKP7</accession>
<evidence type="ECO:0000313" key="4">
    <source>
        <dbReference type="Proteomes" id="UP000186817"/>
    </source>
</evidence>
<proteinExistence type="predicted"/>
<sequence length="282" mass="30958">MQGASEERAEDPAAALMLATVRMIRNWVESSFSSGEAARMERKGQLKARFKVELSPEMWEELQTFVKASFSLSGLQLKRLERGERGEGSCVEVVMSGDARQQYALKNPGVIVKKVVTAETPSDGALEGFRTPAAKLPVHELSTPCKAPSQKEAKRRTAPVDSASPTSKRSRTKEAMKIPSESMPSMPLQDVHAREVSRDLKGLVAAKEGLAAAVSSKDLHEAVAWLKGLGRREVAAEDLAKTRIGLSVNECRKQGDPYMTKLADTLLQRWKKAWRQAQGLKS</sequence>
<reference evidence="3 4" key="1">
    <citation type="submission" date="2016-02" db="EMBL/GenBank/DDBJ databases">
        <title>Genome analysis of coral dinoflagellate symbionts highlights evolutionary adaptations to a symbiotic lifestyle.</title>
        <authorList>
            <person name="Aranda M."/>
            <person name="Li Y."/>
            <person name="Liew Y.J."/>
            <person name="Baumgarten S."/>
            <person name="Simakov O."/>
            <person name="Wilson M."/>
            <person name="Piel J."/>
            <person name="Ashoor H."/>
            <person name="Bougouffa S."/>
            <person name="Bajic V.B."/>
            <person name="Ryu T."/>
            <person name="Ravasi T."/>
            <person name="Bayer T."/>
            <person name="Micklem G."/>
            <person name="Kim H."/>
            <person name="Bhak J."/>
            <person name="Lajeunesse T.C."/>
            <person name="Voolstra C.R."/>
        </authorList>
    </citation>
    <scope>NUCLEOTIDE SEQUENCE [LARGE SCALE GENOMIC DNA]</scope>
    <source>
        <strain evidence="3 4">CCMP2467</strain>
    </source>
</reference>
<name>A0A1Q9CKP7_SYMMI</name>
<feature type="region of interest" description="Disordered" evidence="1">
    <location>
        <begin position="137"/>
        <end position="188"/>
    </location>
</feature>
<dbReference type="InterPro" id="IPR035441">
    <property type="entry name" value="TFIIS/LEDGF_dom_sf"/>
</dbReference>
<keyword evidence="4" id="KW-1185">Reference proteome</keyword>
<evidence type="ECO:0000313" key="3">
    <source>
        <dbReference type="EMBL" id="OLP83503.1"/>
    </source>
</evidence>
<protein>
    <recommendedName>
        <fullName evidence="2">TFIIS N-terminal domain-containing protein</fullName>
    </recommendedName>
</protein>
<dbReference type="InterPro" id="IPR017923">
    <property type="entry name" value="TFIIS_N"/>
</dbReference>
<dbReference type="Proteomes" id="UP000186817">
    <property type="component" value="Unassembled WGS sequence"/>
</dbReference>
<feature type="domain" description="TFIIS N-terminal" evidence="2">
    <location>
        <begin position="231"/>
        <end position="272"/>
    </location>
</feature>
<evidence type="ECO:0000256" key="1">
    <source>
        <dbReference type="SAM" id="MobiDB-lite"/>
    </source>
</evidence>
<comment type="caution">
    <text evidence="3">The sequence shown here is derived from an EMBL/GenBank/DDBJ whole genome shotgun (WGS) entry which is preliminary data.</text>
</comment>
<dbReference type="EMBL" id="LSRX01001111">
    <property type="protein sequence ID" value="OLP83503.1"/>
    <property type="molecule type" value="Genomic_DNA"/>
</dbReference>
<gene>
    <name evidence="3" type="ORF">AK812_SmicGene35719</name>
</gene>
<evidence type="ECO:0000259" key="2">
    <source>
        <dbReference type="Pfam" id="PF08711"/>
    </source>
</evidence>
<dbReference type="Gene3D" id="1.20.930.10">
    <property type="entry name" value="Conserved domain common to transcription factors TFIIS, elongin A, CRSP70"/>
    <property type="match status" value="1"/>
</dbReference>